<evidence type="ECO:0000256" key="1">
    <source>
        <dbReference type="SAM" id="Phobius"/>
    </source>
</evidence>
<feature type="transmembrane region" description="Helical" evidence="1">
    <location>
        <begin position="6"/>
        <end position="22"/>
    </location>
</feature>
<sequence>MIYVFAVLVVVLIDILIIYRLFKYKNDDYKKYRKENLGLIFSGTVVLVITKIPSLYLFILLGINALLFIIVLSKFQNNHERKTD</sequence>
<organism evidence="2 3">
    <name type="scientific">Paenibacillus algorifonticola</name>
    <dbReference type="NCBI Taxonomy" id="684063"/>
    <lineage>
        <taxon>Bacteria</taxon>
        <taxon>Bacillati</taxon>
        <taxon>Bacillota</taxon>
        <taxon>Bacilli</taxon>
        <taxon>Bacillales</taxon>
        <taxon>Paenibacillaceae</taxon>
        <taxon>Paenibacillus</taxon>
    </lineage>
</organism>
<keyword evidence="1" id="KW-0472">Membrane</keyword>
<keyword evidence="3" id="KW-1185">Reference proteome</keyword>
<feature type="transmembrane region" description="Helical" evidence="1">
    <location>
        <begin position="34"/>
        <end position="50"/>
    </location>
</feature>
<accession>A0A1I2BRL5</accession>
<dbReference type="AlphaFoldDB" id="A0A1I2BRL5"/>
<dbReference type="Proteomes" id="UP000183410">
    <property type="component" value="Unassembled WGS sequence"/>
</dbReference>
<evidence type="ECO:0000313" key="2">
    <source>
        <dbReference type="EMBL" id="SFE58715.1"/>
    </source>
</evidence>
<evidence type="ECO:0000313" key="3">
    <source>
        <dbReference type="Proteomes" id="UP000183410"/>
    </source>
</evidence>
<name>A0A1I2BRL5_9BACL</name>
<keyword evidence="1" id="KW-0812">Transmembrane</keyword>
<gene>
    <name evidence="2" type="ORF">SAMN04487969_10442</name>
</gene>
<dbReference type="EMBL" id="FONN01000004">
    <property type="protein sequence ID" value="SFE58715.1"/>
    <property type="molecule type" value="Genomic_DNA"/>
</dbReference>
<protein>
    <submittedName>
        <fullName evidence="2">Uncharacterized protein</fullName>
    </submittedName>
</protein>
<proteinExistence type="predicted"/>
<reference evidence="3" key="1">
    <citation type="submission" date="2016-10" db="EMBL/GenBank/DDBJ databases">
        <authorList>
            <person name="Varghese N."/>
            <person name="Submissions S."/>
        </authorList>
    </citation>
    <scope>NUCLEOTIDE SEQUENCE [LARGE SCALE GENOMIC DNA]</scope>
    <source>
        <strain evidence="3">CGMCC 1.10223</strain>
    </source>
</reference>
<keyword evidence="1" id="KW-1133">Transmembrane helix</keyword>